<evidence type="ECO:0000313" key="2">
    <source>
        <dbReference type="Ensembl" id="ENSCMIP00000007121.1"/>
    </source>
</evidence>
<dbReference type="InterPro" id="IPR028881">
    <property type="entry name" value="PAN2_UCH_dom"/>
</dbReference>
<sequence>MESADTGLFRGWVPGGNCCSVLCCAGQCDDEENTFLYDLVVTVAHVLDPRTGGNLVAHIKVGETYHQRKEGVTHKQWYLFNDFLIEPIDKCDPVQFDLSWKIPCSLYYARRNLNSRHDLTSR</sequence>
<dbReference type="InterPro" id="IPR028889">
    <property type="entry name" value="USP"/>
</dbReference>
<feature type="domain" description="USP" evidence="1">
    <location>
        <begin position="1"/>
        <end position="111"/>
    </location>
</feature>
<evidence type="ECO:0000313" key="3">
    <source>
        <dbReference type="Proteomes" id="UP000314986"/>
    </source>
</evidence>
<name>A0A4W3GU88_CALMI</name>
<dbReference type="GO" id="GO:0000289">
    <property type="term" value="P:nuclear-transcribed mRNA poly(A) tail shortening"/>
    <property type="evidence" value="ECO:0007669"/>
    <property type="project" value="TreeGrafter"/>
</dbReference>
<reference evidence="3" key="3">
    <citation type="journal article" date="2014" name="Nature">
        <title>Elephant shark genome provides unique insights into gnathostome evolution.</title>
        <authorList>
            <consortium name="International Elephant Shark Genome Sequencing Consortium"/>
            <person name="Venkatesh B."/>
            <person name="Lee A.P."/>
            <person name="Ravi V."/>
            <person name="Maurya A.K."/>
            <person name="Lian M.M."/>
            <person name="Swann J.B."/>
            <person name="Ohta Y."/>
            <person name="Flajnik M.F."/>
            <person name="Sutoh Y."/>
            <person name="Kasahara M."/>
            <person name="Hoon S."/>
            <person name="Gangu V."/>
            <person name="Roy S.W."/>
            <person name="Irimia M."/>
            <person name="Korzh V."/>
            <person name="Kondrychyn I."/>
            <person name="Lim Z.W."/>
            <person name="Tay B.H."/>
            <person name="Tohari S."/>
            <person name="Kong K.W."/>
            <person name="Ho S."/>
            <person name="Lorente-Galdos B."/>
            <person name="Quilez J."/>
            <person name="Marques-Bonet T."/>
            <person name="Raney B.J."/>
            <person name="Ingham P.W."/>
            <person name="Tay A."/>
            <person name="Hillier L.W."/>
            <person name="Minx P."/>
            <person name="Boehm T."/>
            <person name="Wilson R.K."/>
            <person name="Brenner S."/>
            <person name="Warren W.C."/>
        </authorList>
    </citation>
    <scope>NUCLEOTIDE SEQUENCE [LARGE SCALE GENOMIC DNA]</scope>
</reference>
<dbReference type="InterPro" id="IPR050785">
    <property type="entry name" value="PAN2-PAN3_catalytic_subunit"/>
</dbReference>
<dbReference type="SUPFAM" id="SSF54001">
    <property type="entry name" value="Cysteine proteinases"/>
    <property type="match status" value="1"/>
</dbReference>
<dbReference type="GO" id="GO:0031251">
    <property type="term" value="C:PAN complex"/>
    <property type="evidence" value="ECO:0007669"/>
    <property type="project" value="TreeGrafter"/>
</dbReference>
<dbReference type="GO" id="GO:0000932">
    <property type="term" value="C:P-body"/>
    <property type="evidence" value="ECO:0007669"/>
    <property type="project" value="TreeGrafter"/>
</dbReference>
<dbReference type="PANTHER" id="PTHR15728:SF0">
    <property type="entry name" value="PAN2-PAN3 DEADENYLATION COMPLEX CATALYTIC SUBUNIT PAN2"/>
    <property type="match status" value="1"/>
</dbReference>
<reference evidence="3" key="1">
    <citation type="journal article" date="2006" name="Science">
        <title>Ancient noncoding elements conserved in the human genome.</title>
        <authorList>
            <person name="Venkatesh B."/>
            <person name="Kirkness E.F."/>
            <person name="Loh Y.H."/>
            <person name="Halpern A.L."/>
            <person name="Lee A.P."/>
            <person name="Johnson J."/>
            <person name="Dandona N."/>
            <person name="Viswanathan L.D."/>
            <person name="Tay A."/>
            <person name="Venter J.C."/>
            <person name="Strausberg R.L."/>
            <person name="Brenner S."/>
        </authorList>
    </citation>
    <scope>NUCLEOTIDE SEQUENCE [LARGE SCALE GENOMIC DNA]</scope>
</reference>
<dbReference type="AlphaFoldDB" id="A0A4W3GU88"/>
<evidence type="ECO:0000259" key="1">
    <source>
        <dbReference type="PROSITE" id="PS50235"/>
    </source>
</evidence>
<reference evidence="2" key="4">
    <citation type="submission" date="2025-08" db="UniProtKB">
        <authorList>
            <consortium name="Ensembl"/>
        </authorList>
    </citation>
    <scope>IDENTIFICATION</scope>
</reference>
<reference evidence="2" key="5">
    <citation type="submission" date="2025-09" db="UniProtKB">
        <authorList>
            <consortium name="Ensembl"/>
        </authorList>
    </citation>
    <scope>IDENTIFICATION</scope>
</reference>
<reference evidence="3" key="2">
    <citation type="journal article" date="2007" name="PLoS Biol.">
        <title>Survey sequencing and comparative analysis of the elephant shark (Callorhinchus milii) genome.</title>
        <authorList>
            <person name="Venkatesh B."/>
            <person name="Kirkness E.F."/>
            <person name="Loh Y.H."/>
            <person name="Halpern A.L."/>
            <person name="Lee A.P."/>
            <person name="Johnson J."/>
            <person name="Dandona N."/>
            <person name="Viswanathan L.D."/>
            <person name="Tay A."/>
            <person name="Venter J.C."/>
            <person name="Strausberg R.L."/>
            <person name="Brenner S."/>
        </authorList>
    </citation>
    <scope>NUCLEOTIDE SEQUENCE [LARGE SCALE GENOMIC DNA]</scope>
</reference>
<dbReference type="GeneTree" id="ENSGT00390000013978"/>
<accession>A0A4W3GU88</accession>
<dbReference type="PROSITE" id="PS50235">
    <property type="entry name" value="USP_3"/>
    <property type="match status" value="1"/>
</dbReference>
<dbReference type="Pfam" id="PF13423">
    <property type="entry name" value="UCH_1"/>
    <property type="match status" value="1"/>
</dbReference>
<proteinExistence type="predicted"/>
<dbReference type="Gene3D" id="3.90.70.10">
    <property type="entry name" value="Cysteine proteinases"/>
    <property type="match status" value="1"/>
</dbReference>
<protein>
    <submittedName>
        <fullName evidence="2">PAB-dependent poly(A)-specific ribonuclease subunit PAN2-like</fullName>
    </submittedName>
</protein>
<keyword evidence="3" id="KW-1185">Reference proteome</keyword>
<dbReference type="InterPro" id="IPR038765">
    <property type="entry name" value="Papain-like_cys_pep_sf"/>
</dbReference>
<dbReference type="PANTHER" id="PTHR15728">
    <property type="entry name" value="DEADENYLATION COMPLEX CATALYTIC SUBUNIT PAN2"/>
    <property type="match status" value="1"/>
</dbReference>
<dbReference type="Ensembl" id="ENSCMIT00000007344.1">
    <property type="protein sequence ID" value="ENSCMIP00000007121.1"/>
    <property type="gene ID" value="ENSCMIG00000003963.1"/>
</dbReference>
<dbReference type="GO" id="GO:0004535">
    <property type="term" value="F:poly(A)-specific ribonuclease activity"/>
    <property type="evidence" value="ECO:0007669"/>
    <property type="project" value="TreeGrafter"/>
</dbReference>
<organism evidence="2 3">
    <name type="scientific">Callorhinchus milii</name>
    <name type="common">Ghost shark</name>
    <dbReference type="NCBI Taxonomy" id="7868"/>
    <lineage>
        <taxon>Eukaryota</taxon>
        <taxon>Metazoa</taxon>
        <taxon>Chordata</taxon>
        <taxon>Craniata</taxon>
        <taxon>Vertebrata</taxon>
        <taxon>Chondrichthyes</taxon>
        <taxon>Holocephali</taxon>
        <taxon>Chimaeriformes</taxon>
        <taxon>Callorhinchidae</taxon>
        <taxon>Callorhinchus</taxon>
    </lineage>
</organism>
<dbReference type="Proteomes" id="UP000314986">
    <property type="component" value="Unassembled WGS sequence"/>
</dbReference>